<keyword evidence="2" id="KW-1185">Reference proteome</keyword>
<sequence>MKRINYIAGTIAVLVMLTGCNNSLKTKEAYLEKRIPMLKENLSESEYKEFVESMAFDKNGNLERRNFELLKKGTGDKHDSIDYRISSDMIGFYGNVISVDSLGIETVMGPELVTYTTIDGKDVNIADFTKKNTIYLITSVNCGPCVTFFEEANKIASNPENKDFQFIALYADPAIRMENYRKGSSFKRFGILDEHWIQFNKEQNIIQEIKQMYKGKRKEFEIGEGFPELFYYQKGKFVSNSDAYKLQEILNDLKKTLGANAPEPNI</sequence>
<dbReference type="PROSITE" id="PS51257">
    <property type="entry name" value="PROKAR_LIPOPROTEIN"/>
    <property type="match status" value="1"/>
</dbReference>
<reference evidence="2" key="1">
    <citation type="submission" date="2016-10" db="EMBL/GenBank/DDBJ databases">
        <authorList>
            <person name="Varghese N."/>
            <person name="Submissions S."/>
        </authorList>
    </citation>
    <scope>NUCLEOTIDE SEQUENCE [LARGE SCALE GENOMIC DNA]</scope>
    <source>
        <strain evidence="2">DSM 23313</strain>
    </source>
</reference>
<dbReference type="AlphaFoldDB" id="A0A1G8C4K3"/>
<organism evidence="1 2">
    <name type="scientific">Myroides phaeus</name>
    <dbReference type="NCBI Taxonomy" id="702745"/>
    <lineage>
        <taxon>Bacteria</taxon>
        <taxon>Pseudomonadati</taxon>
        <taxon>Bacteroidota</taxon>
        <taxon>Flavobacteriia</taxon>
        <taxon>Flavobacteriales</taxon>
        <taxon>Flavobacteriaceae</taxon>
        <taxon>Myroides</taxon>
    </lineage>
</organism>
<dbReference type="RefSeq" id="WP_090405727.1">
    <property type="nucleotide sequence ID" value="NZ_FNDQ01000003.1"/>
</dbReference>
<evidence type="ECO:0000313" key="1">
    <source>
        <dbReference type="EMBL" id="SDH40342.1"/>
    </source>
</evidence>
<evidence type="ECO:0000313" key="2">
    <source>
        <dbReference type="Proteomes" id="UP000243588"/>
    </source>
</evidence>
<gene>
    <name evidence="1" type="ORF">SAMN05421818_103123</name>
</gene>
<name>A0A1G8C4K3_9FLAO</name>
<dbReference type="Proteomes" id="UP000243588">
    <property type="component" value="Unassembled WGS sequence"/>
</dbReference>
<dbReference type="SUPFAM" id="SSF52833">
    <property type="entry name" value="Thioredoxin-like"/>
    <property type="match status" value="1"/>
</dbReference>
<accession>A0A1G8C4K3</accession>
<dbReference type="Gene3D" id="3.40.30.10">
    <property type="entry name" value="Glutaredoxin"/>
    <property type="match status" value="1"/>
</dbReference>
<dbReference type="InterPro" id="IPR036249">
    <property type="entry name" value="Thioredoxin-like_sf"/>
</dbReference>
<dbReference type="EMBL" id="FNDQ01000003">
    <property type="protein sequence ID" value="SDH40342.1"/>
    <property type="molecule type" value="Genomic_DNA"/>
</dbReference>
<proteinExistence type="predicted"/>
<protein>
    <submittedName>
        <fullName evidence="1">Uncharacterized protein</fullName>
    </submittedName>
</protein>